<keyword evidence="3" id="KW-1185">Reference proteome</keyword>
<feature type="signal peptide" evidence="1">
    <location>
        <begin position="1"/>
        <end position="17"/>
    </location>
</feature>
<dbReference type="Gene3D" id="2.60.20.10">
    <property type="entry name" value="Crystallins"/>
    <property type="match status" value="1"/>
</dbReference>
<dbReference type="OrthoDB" id="8297064at2759"/>
<proteinExistence type="predicted"/>
<protein>
    <submittedName>
        <fullName evidence="2">Uncharacterized protein</fullName>
    </submittedName>
</protein>
<organism evidence="2 3">
    <name type="scientific">Folsomia candida</name>
    <name type="common">Springtail</name>
    <dbReference type="NCBI Taxonomy" id="158441"/>
    <lineage>
        <taxon>Eukaryota</taxon>
        <taxon>Metazoa</taxon>
        <taxon>Ecdysozoa</taxon>
        <taxon>Arthropoda</taxon>
        <taxon>Hexapoda</taxon>
        <taxon>Collembola</taxon>
        <taxon>Entomobryomorpha</taxon>
        <taxon>Isotomoidea</taxon>
        <taxon>Isotomidae</taxon>
        <taxon>Proisotominae</taxon>
        <taxon>Folsomia</taxon>
    </lineage>
</organism>
<sequence length="271" mass="30698">MSKLYIIVLAIVTTVHCTTKITMWEEPKYEGRSGYFPDLDGYIYGTLGPFDNRMSSFKIDIGSCVEAFNDDPPGGEWFWTDTRNYASFPVKSGMDKRISSMRSCGRSIVDLKCPAGTFVKRIEWDKVHKLKDGLKLKLHCMSFQSTSAAIVLYVTPANLKATETRDCFTAVRGIRFTRQANLEVDTDIDPDCMPGMTEEKSAYCTDGNAMVGVRLEVESHTKLIKQSRIYCSRWTHSNNGHEIELVEPFYLRDKEKSENVEPDKVATVVIP</sequence>
<gene>
    <name evidence="2" type="ORF">Fcan01_20010</name>
</gene>
<dbReference type="SUPFAM" id="SSF49695">
    <property type="entry name" value="gamma-Crystallin-like"/>
    <property type="match status" value="1"/>
</dbReference>
<evidence type="ECO:0000313" key="2">
    <source>
        <dbReference type="EMBL" id="OXA44917.1"/>
    </source>
</evidence>
<evidence type="ECO:0000313" key="3">
    <source>
        <dbReference type="Proteomes" id="UP000198287"/>
    </source>
</evidence>
<keyword evidence="1" id="KW-0732">Signal</keyword>
<dbReference type="AlphaFoldDB" id="A0A226DJP2"/>
<feature type="chain" id="PRO_5013144230" evidence="1">
    <location>
        <begin position="18"/>
        <end position="271"/>
    </location>
</feature>
<reference evidence="2 3" key="1">
    <citation type="submission" date="2015-12" db="EMBL/GenBank/DDBJ databases">
        <title>The genome of Folsomia candida.</title>
        <authorList>
            <person name="Faddeeva A."/>
            <person name="Derks M.F."/>
            <person name="Anvar Y."/>
            <person name="Smit S."/>
            <person name="Van Straalen N."/>
            <person name="Roelofs D."/>
        </authorList>
    </citation>
    <scope>NUCLEOTIDE SEQUENCE [LARGE SCALE GENOMIC DNA]</scope>
    <source>
        <strain evidence="2 3">VU population</strain>
        <tissue evidence="2">Whole body</tissue>
    </source>
</reference>
<dbReference type="InterPro" id="IPR011024">
    <property type="entry name" value="G_crystallin-like"/>
</dbReference>
<accession>A0A226DJP2</accession>
<comment type="caution">
    <text evidence="2">The sequence shown here is derived from an EMBL/GenBank/DDBJ whole genome shotgun (WGS) entry which is preliminary data.</text>
</comment>
<dbReference type="EMBL" id="LNIX01000018">
    <property type="protein sequence ID" value="OXA44917.1"/>
    <property type="molecule type" value="Genomic_DNA"/>
</dbReference>
<evidence type="ECO:0000256" key="1">
    <source>
        <dbReference type="SAM" id="SignalP"/>
    </source>
</evidence>
<dbReference type="Proteomes" id="UP000198287">
    <property type="component" value="Unassembled WGS sequence"/>
</dbReference>
<name>A0A226DJP2_FOLCA</name>